<reference evidence="2" key="1">
    <citation type="submission" date="2019-06" db="EMBL/GenBank/DDBJ databases">
        <authorList>
            <consortium name="Wellcome Sanger Institute Data Sharing"/>
        </authorList>
    </citation>
    <scope>NUCLEOTIDE SEQUENCE [LARGE SCALE GENOMIC DNA]</scope>
</reference>
<organism evidence="2 3">
    <name type="scientific">Myripristis murdjan</name>
    <name type="common">pinecone soldierfish</name>
    <dbReference type="NCBI Taxonomy" id="586833"/>
    <lineage>
        <taxon>Eukaryota</taxon>
        <taxon>Metazoa</taxon>
        <taxon>Chordata</taxon>
        <taxon>Craniata</taxon>
        <taxon>Vertebrata</taxon>
        <taxon>Euteleostomi</taxon>
        <taxon>Actinopterygii</taxon>
        <taxon>Neopterygii</taxon>
        <taxon>Teleostei</taxon>
        <taxon>Neoteleostei</taxon>
        <taxon>Acanthomorphata</taxon>
        <taxon>Holocentriformes</taxon>
        <taxon>Holocentridae</taxon>
        <taxon>Myripristis</taxon>
    </lineage>
</organism>
<evidence type="ECO:0000313" key="2">
    <source>
        <dbReference type="Ensembl" id="ENSMMDP00005036226.1"/>
    </source>
</evidence>
<dbReference type="Proteomes" id="UP000472263">
    <property type="component" value="Chromosome 18"/>
</dbReference>
<keyword evidence="3" id="KW-1185">Reference proteome</keyword>
<proteinExistence type="inferred from homology"/>
<dbReference type="GeneTree" id="ENSGT00940000163701"/>
<name>A0A667ZTR1_9TELE</name>
<comment type="similarity">
    <text evidence="1">Belongs to the cornifelin family.</text>
</comment>
<dbReference type="NCBIfam" id="TIGR01571">
    <property type="entry name" value="A_thal_Cys_rich"/>
    <property type="match status" value="1"/>
</dbReference>
<dbReference type="InterPro" id="IPR006461">
    <property type="entry name" value="PLAC_motif_containing"/>
</dbReference>
<protein>
    <submittedName>
        <fullName evidence="2">Placenta-specific gene 8 protein-like</fullName>
    </submittedName>
</protein>
<dbReference type="Pfam" id="PF04749">
    <property type="entry name" value="PLAC8"/>
    <property type="match status" value="1"/>
</dbReference>
<evidence type="ECO:0000313" key="3">
    <source>
        <dbReference type="Proteomes" id="UP000472263"/>
    </source>
</evidence>
<evidence type="ECO:0000256" key="1">
    <source>
        <dbReference type="ARBA" id="ARBA00009024"/>
    </source>
</evidence>
<reference evidence="2" key="3">
    <citation type="submission" date="2025-09" db="UniProtKB">
        <authorList>
            <consortium name="Ensembl"/>
        </authorList>
    </citation>
    <scope>IDENTIFICATION</scope>
</reference>
<dbReference type="PANTHER" id="PTHR15907">
    <property type="entry name" value="DUF614 FAMILY PROTEIN-RELATED"/>
    <property type="match status" value="1"/>
</dbReference>
<reference evidence="2" key="2">
    <citation type="submission" date="2025-08" db="UniProtKB">
        <authorList>
            <consortium name="Ensembl"/>
        </authorList>
    </citation>
    <scope>IDENTIFICATION</scope>
</reference>
<gene>
    <name evidence="2" type="primary">LOC115376442</name>
</gene>
<sequence>MSAKTVVNQPKPFITTTYSNKWTSGICDCFEDLPQCCLACWCLPCFTCKTSHEAGECVCLPLLDAYGLIPPMTLSLRVSVRQRYGIEVSLGKGDMSGDCVYATFCNICSWCQMAREIKRRSHTLTVINAQPTMMASQPMIVTSQPGVAVSQPMVSSISTQGVLTSRIM</sequence>
<dbReference type="Ensembl" id="ENSMMDT00005037013.1">
    <property type="protein sequence ID" value="ENSMMDP00005036226.1"/>
    <property type="gene ID" value="ENSMMDG00005016975.1"/>
</dbReference>
<dbReference type="AlphaFoldDB" id="A0A667ZTR1"/>
<accession>A0A667ZTR1</accession>